<dbReference type="SUPFAM" id="SSF52402">
    <property type="entry name" value="Adenine nucleotide alpha hydrolases-like"/>
    <property type="match status" value="1"/>
</dbReference>
<dbReference type="CDD" id="cd01992">
    <property type="entry name" value="TilS_N"/>
    <property type="match status" value="1"/>
</dbReference>
<reference evidence="10 11" key="1">
    <citation type="submission" date="2012-12" db="EMBL/GenBank/DDBJ databases">
        <title>Novel taxa of Listeriaceae from agricultural environments in the United States.</title>
        <authorList>
            <person name="den Bakker H.C."/>
            <person name="Allred A."/>
            <person name="Warchocki S."/>
            <person name="Wright E.M."/>
            <person name="Burrell A."/>
            <person name="Nightingale K.K."/>
            <person name="Kephart D."/>
            <person name="Wiedmann M."/>
        </authorList>
    </citation>
    <scope>NUCLEOTIDE SEQUENCE [LARGE SCALE GENOMIC DNA]</scope>
    <source>
        <strain evidence="10 11">FSL F6-1037</strain>
    </source>
</reference>
<dbReference type="GO" id="GO:0005737">
    <property type="term" value="C:cytoplasm"/>
    <property type="evidence" value="ECO:0007669"/>
    <property type="project" value="UniProtKB-SubCell"/>
</dbReference>
<dbReference type="AlphaFoldDB" id="W7CI25"/>
<keyword evidence="5 8" id="KW-0547">Nucleotide-binding</keyword>
<dbReference type="Pfam" id="PF01171">
    <property type="entry name" value="ATP_bind_3"/>
    <property type="match status" value="1"/>
</dbReference>
<comment type="caution">
    <text evidence="10">The sequence shown here is derived from an EMBL/GenBank/DDBJ whole genome shotgun (WGS) entry which is preliminary data.</text>
</comment>
<evidence type="ECO:0000313" key="10">
    <source>
        <dbReference type="EMBL" id="EUJ36590.1"/>
    </source>
</evidence>
<accession>W7CI25</accession>
<keyword evidence="4 8" id="KW-0819">tRNA processing</keyword>
<dbReference type="SUPFAM" id="SSF82829">
    <property type="entry name" value="MesJ substrate recognition domain-like"/>
    <property type="match status" value="1"/>
</dbReference>
<dbReference type="SMART" id="SM00977">
    <property type="entry name" value="TilS_C"/>
    <property type="match status" value="1"/>
</dbReference>
<dbReference type="STRING" id="1265861.BCAMP_10665"/>
<dbReference type="InterPro" id="IPR012795">
    <property type="entry name" value="tRNA_Ile_lys_synt_N"/>
</dbReference>
<dbReference type="PATRIC" id="fig|1265861.3.peg.2097"/>
<dbReference type="EC" id="6.3.4.19" evidence="8"/>
<dbReference type="RefSeq" id="WP_035315319.1">
    <property type="nucleotide sequence ID" value="NZ_AODH01000046.1"/>
</dbReference>
<dbReference type="PANTHER" id="PTHR43033">
    <property type="entry name" value="TRNA(ILE)-LYSIDINE SYNTHASE-RELATED"/>
    <property type="match status" value="1"/>
</dbReference>
<dbReference type="GO" id="GO:0005524">
    <property type="term" value="F:ATP binding"/>
    <property type="evidence" value="ECO:0007669"/>
    <property type="project" value="UniProtKB-UniRule"/>
</dbReference>
<feature type="binding site" evidence="8">
    <location>
        <begin position="27"/>
        <end position="32"/>
    </location>
    <ligand>
        <name>ATP</name>
        <dbReference type="ChEBI" id="CHEBI:30616"/>
    </ligand>
</feature>
<name>W7CI25_9LIST</name>
<keyword evidence="3 8" id="KW-0436">Ligase</keyword>
<comment type="function">
    <text evidence="8">Ligates lysine onto the cytidine present at position 34 of the AUA codon-specific tRNA(Ile) that contains the anticodon CAU, in an ATP-dependent manner. Cytidine is converted to lysidine, thus changing the amino acid specificity of the tRNA from methionine to isoleucine.</text>
</comment>
<dbReference type="PANTHER" id="PTHR43033:SF1">
    <property type="entry name" value="TRNA(ILE)-LYSIDINE SYNTHASE-RELATED"/>
    <property type="match status" value="1"/>
</dbReference>
<keyword evidence="11" id="KW-1185">Reference proteome</keyword>
<evidence type="ECO:0000256" key="3">
    <source>
        <dbReference type="ARBA" id="ARBA00022598"/>
    </source>
</evidence>
<gene>
    <name evidence="8" type="primary">tilS</name>
    <name evidence="10" type="ORF">BCAMP_10665</name>
</gene>
<comment type="domain">
    <text evidence="8">The N-terminal region contains the highly conserved SGGXDS motif, predicted to be a P-loop motif involved in ATP binding.</text>
</comment>
<evidence type="ECO:0000313" key="11">
    <source>
        <dbReference type="Proteomes" id="UP000019243"/>
    </source>
</evidence>
<dbReference type="NCBIfam" id="TIGR02432">
    <property type="entry name" value="lysidine_TilS_N"/>
    <property type="match status" value="1"/>
</dbReference>
<dbReference type="HAMAP" id="MF_01161">
    <property type="entry name" value="tRNA_Ile_lys_synt"/>
    <property type="match status" value="1"/>
</dbReference>
<dbReference type="Gene3D" id="3.30.465.60">
    <property type="match status" value="1"/>
</dbReference>
<evidence type="ECO:0000256" key="1">
    <source>
        <dbReference type="ARBA" id="ARBA00004496"/>
    </source>
</evidence>
<dbReference type="InterPro" id="IPR014729">
    <property type="entry name" value="Rossmann-like_a/b/a_fold"/>
</dbReference>
<dbReference type="InterPro" id="IPR011063">
    <property type="entry name" value="TilS/TtcA_N"/>
</dbReference>
<keyword evidence="6 8" id="KW-0067">ATP-binding</keyword>
<evidence type="ECO:0000256" key="4">
    <source>
        <dbReference type="ARBA" id="ARBA00022694"/>
    </source>
</evidence>
<dbReference type="GO" id="GO:0032267">
    <property type="term" value="F:tRNA(Ile)-lysidine synthase activity"/>
    <property type="evidence" value="ECO:0007669"/>
    <property type="project" value="UniProtKB-EC"/>
</dbReference>
<feature type="domain" description="Lysidine-tRNA(Ile) synthetase C-terminal" evidence="9">
    <location>
        <begin position="383"/>
        <end position="458"/>
    </location>
</feature>
<evidence type="ECO:0000259" key="9">
    <source>
        <dbReference type="SMART" id="SM00977"/>
    </source>
</evidence>
<evidence type="ECO:0000256" key="7">
    <source>
        <dbReference type="ARBA" id="ARBA00048539"/>
    </source>
</evidence>
<dbReference type="Pfam" id="PF11734">
    <property type="entry name" value="TilS_C"/>
    <property type="match status" value="1"/>
</dbReference>
<sequence length="459" mass="52174">MLHDKVKQYCDKHDLIRPGERYLLAISGGVDSMALLHYFATHFSNNQLAVVNVNHQLRNEAYQEAKLVQATCQSNGIAYISKTIDVKMLKHEVNMGVEAAARIGRYRCFEEALAETNSDVIVLAHHADDQSETILMRLTRGSHGSGYAGMPQQRSFSTGRLIRPFLAVSKKELKHYVEQHNIAFLEDASNATDDVTRNRFRHHILPLLHQENAQLNTHLSQFHEDIILREGFITTLIERAFTAVAQTQTQQSYLLNITAFKAEHQLIQEGIIRRILSELLPHNHLQLTRRLVANALDLLKGSTPSAKLYLPSQLRLQREYDEAYFYFETASSEVVADCYTLGKDESLLMANGQTISCRPCSAISSETEGESFIINDNAVLFPLTIRTRLQGDRVRLKGMDGRKKVKKLFIDQKIPRQQREQQIVVVDATGEIIWLPGMQSTIYETAIDKSQNQYIIKIV</sequence>
<comment type="catalytic activity">
    <reaction evidence="7 8">
        <text>cytidine(34) in tRNA(Ile2) + L-lysine + ATP = lysidine(34) in tRNA(Ile2) + AMP + diphosphate + H(+)</text>
        <dbReference type="Rhea" id="RHEA:43744"/>
        <dbReference type="Rhea" id="RHEA-COMP:10625"/>
        <dbReference type="Rhea" id="RHEA-COMP:10670"/>
        <dbReference type="ChEBI" id="CHEBI:15378"/>
        <dbReference type="ChEBI" id="CHEBI:30616"/>
        <dbReference type="ChEBI" id="CHEBI:32551"/>
        <dbReference type="ChEBI" id="CHEBI:33019"/>
        <dbReference type="ChEBI" id="CHEBI:82748"/>
        <dbReference type="ChEBI" id="CHEBI:83665"/>
        <dbReference type="ChEBI" id="CHEBI:456215"/>
        <dbReference type="EC" id="6.3.4.19"/>
    </reaction>
</comment>
<evidence type="ECO:0000256" key="8">
    <source>
        <dbReference type="HAMAP-Rule" id="MF_01161"/>
    </source>
</evidence>
<comment type="subcellular location">
    <subcellularLocation>
        <location evidence="1 8">Cytoplasm</location>
    </subcellularLocation>
</comment>
<dbReference type="SUPFAM" id="SSF56037">
    <property type="entry name" value="PheT/TilS domain"/>
    <property type="match status" value="1"/>
</dbReference>
<dbReference type="Gene3D" id="3.40.50.620">
    <property type="entry name" value="HUPs"/>
    <property type="match status" value="1"/>
</dbReference>
<evidence type="ECO:0000256" key="6">
    <source>
        <dbReference type="ARBA" id="ARBA00022840"/>
    </source>
</evidence>
<dbReference type="InterPro" id="IPR012094">
    <property type="entry name" value="tRNA_Ile_lys_synt"/>
</dbReference>
<organism evidence="10 11">
    <name type="scientific">Brochothrix campestris FSL F6-1037</name>
    <dbReference type="NCBI Taxonomy" id="1265861"/>
    <lineage>
        <taxon>Bacteria</taxon>
        <taxon>Bacillati</taxon>
        <taxon>Bacillota</taxon>
        <taxon>Bacilli</taxon>
        <taxon>Bacillales</taxon>
        <taxon>Listeriaceae</taxon>
        <taxon>Brochothrix</taxon>
    </lineage>
</organism>
<dbReference type="NCBIfam" id="TIGR02433">
    <property type="entry name" value="lysidine_TilS_C"/>
    <property type="match status" value="1"/>
</dbReference>
<proteinExistence type="inferred from homology"/>
<dbReference type="GO" id="GO:0006400">
    <property type="term" value="P:tRNA modification"/>
    <property type="evidence" value="ECO:0007669"/>
    <property type="project" value="UniProtKB-UniRule"/>
</dbReference>
<evidence type="ECO:0000256" key="5">
    <source>
        <dbReference type="ARBA" id="ARBA00022741"/>
    </source>
</evidence>
<keyword evidence="2 8" id="KW-0963">Cytoplasm</keyword>
<comment type="similarity">
    <text evidence="8">Belongs to the tRNA(Ile)-lysidine synthase family.</text>
</comment>
<protein>
    <recommendedName>
        <fullName evidence="8">tRNA(Ile)-lysidine synthase</fullName>
        <ecNumber evidence="8">6.3.4.19</ecNumber>
    </recommendedName>
    <alternativeName>
        <fullName evidence="8">tRNA(Ile)-2-lysyl-cytidine synthase</fullName>
    </alternativeName>
    <alternativeName>
        <fullName evidence="8">tRNA(Ile)-lysidine synthetase</fullName>
    </alternativeName>
</protein>
<dbReference type="InterPro" id="IPR012796">
    <property type="entry name" value="Lysidine-tRNA-synth_C"/>
</dbReference>
<evidence type="ECO:0000256" key="2">
    <source>
        <dbReference type="ARBA" id="ARBA00022490"/>
    </source>
</evidence>
<dbReference type="EMBL" id="AODH01000046">
    <property type="protein sequence ID" value="EUJ36590.1"/>
    <property type="molecule type" value="Genomic_DNA"/>
</dbReference>
<dbReference type="Proteomes" id="UP000019243">
    <property type="component" value="Unassembled WGS sequence"/>
</dbReference>